<evidence type="ECO:0000313" key="9">
    <source>
        <dbReference type="EMBL" id="KAH7351934.1"/>
    </source>
</evidence>
<dbReference type="Pfam" id="PF02182">
    <property type="entry name" value="SAD_SRA"/>
    <property type="match status" value="1"/>
</dbReference>
<keyword evidence="3" id="KW-0156">Chromatin regulator</keyword>
<dbReference type="InterPro" id="IPR046341">
    <property type="entry name" value="SET_dom_sf"/>
</dbReference>
<protein>
    <submittedName>
        <fullName evidence="9">Uncharacterized protein</fullName>
    </submittedName>
</protein>
<dbReference type="GO" id="GO:0005694">
    <property type="term" value="C:chromosome"/>
    <property type="evidence" value="ECO:0007669"/>
    <property type="project" value="UniProtKB-SubCell"/>
</dbReference>
<dbReference type="PANTHER" id="PTHR45660:SF13">
    <property type="entry name" value="HISTONE-LYSINE N-METHYLTRANSFERASE SETMAR"/>
    <property type="match status" value="1"/>
</dbReference>
<dbReference type="PANTHER" id="PTHR45660">
    <property type="entry name" value="HISTONE-LYSINE N-METHYLTRANSFERASE SETMAR"/>
    <property type="match status" value="1"/>
</dbReference>
<dbReference type="PROSITE" id="PS51015">
    <property type="entry name" value="YDG"/>
    <property type="match status" value="1"/>
</dbReference>
<keyword evidence="10" id="KW-1185">Reference proteome</keyword>
<feature type="domain" description="YDG" evidence="8">
    <location>
        <begin position="219"/>
        <end position="366"/>
    </location>
</feature>
<dbReference type="OrthoDB" id="5792673at2759"/>
<organism evidence="9 10">
    <name type="scientific">Ceratopteris richardii</name>
    <name type="common">Triangle waterfern</name>
    <dbReference type="NCBI Taxonomy" id="49495"/>
    <lineage>
        <taxon>Eukaryota</taxon>
        <taxon>Viridiplantae</taxon>
        <taxon>Streptophyta</taxon>
        <taxon>Embryophyta</taxon>
        <taxon>Tracheophyta</taxon>
        <taxon>Polypodiopsida</taxon>
        <taxon>Polypodiidae</taxon>
        <taxon>Polypodiales</taxon>
        <taxon>Pteridineae</taxon>
        <taxon>Pteridaceae</taxon>
        <taxon>Parkerioideae</taxon>
        <taxon>Ceratopteris</taxon>
    </lineage>
</organism>
<gene>
    <name evidence="9" type="ORF">KP509_19G021100</name>
</gene>
<evidence type="ECO:0000259" key="7">
    <source>
        <dbReference type="PROSITE" id="PS50867"/>
    </source>
</evidence>
<accession>A0A8T2SM26</accession>
<evidence type="ECO:0000313" key="10">
    <source>
        <dbReference type="Proteomes" id="UP000825935"/>
    </source>
</evidence>
<dbReference type="Proteomes" id="UP000825935">
    <property type="component" value="Chromosome 19"/>
</dbReference>
<evidence type="ECO:0000256" key="5">
    <source>
        <dbReference type="PROSITE-ProRule" id="PRU00358"/>
    </source>
</evidence>
<comment type="subcellular location">
    <subcellularLocation>
        <location evidence="1">Chromosome</location>
    </subcellularLocation>
    <subcellularLocation>
        <location evidence="5">Nucleus</location>
    </subcellularLocation>
</comment>
<dbReference type="Gene3D" id="2.170.270.10">
    <property type="entry name" value="SET domain"/>
    <property type="match status" value="1"/>
</dbReference>
<dbReference type="InterPro" id="IPR025794">
    <property type="entry name" value="H3-K9-MeTrfase_plant"/>
</dbReference>
<dbReference type="SUPFAM" id="SSF88697">
    <property type="entry name" value="PUA domain-like"/>
    <property type="match status" value="1"/>
</dbReference>
<dbReference type="AlphaFoldDB" id="A0A8T2SM26"/>
<dbReference type="InterPro" id="IPR007728">
    <property type="entry name" value="Pre-SET_dom"/>
</dbReference>
<reference evidence="9" key="1">
    <citation type="submission" date="2021-08" db="EMBL/GenBank/DDBJ databases">
        <title>WGS assembly of Ceratopteris richardii.</title>
        <authorList>
            <person name="Marchant D.B."/>
            <person name="Chen G."/>
            <person name="Jenkins J."/>
            <person name="Shu S."/>
            <person name="Leebens-Mack J."/>
            <person name="Grimwood J."/>
            <person name="Schmutz J."/>
            <person name="Soltis P."/>
            <person name="Soltis D."/>
            <person name="Chen Z.-H."/>
        </authorList>
    </citation>
    <scope>NUCLEOTIDE SEQUENCE</scope>
    <source>
        <strain evidence="9">Whitten #5841</strain>
        <tissue evidence="9">Leaf</tissue>
    </source>
</reference>
<feature type="domain" description="SET" evidence="6">
    <location>
        <begin position="504"/>
        <end position="645"/>
    </location>
</feature>
<dbReference type="GO" id="GO:0008270">
    <property type="term" value="F:zinc ion binding"/>
    <property type="evidence" value="ECO:0007669"/>
    <property type="project" value="InterPro"/>
</dbReference>
<dbReference type="SMART" id="SM00468">
    <property type="entry name" value="PreSET"/>
    <property type="match status" value="1"/>
</dbReference>
<sequence>MNVSDKRLSNFIRPVKQADHVIFPRKARSSAIRDYPDGCVPYPQACARNACMEPRMASSEIKKPRVYAEGNNSTQKPINAAPHTIAAVGVSSPTRRQRLFGKKSVSFSPLEKCDEPGASGGIKKSPILVSNFPIRRNRSTASGLLNRLRSPIYAPMKLSTAGLSHLAARLTLKQTLRLFDAVHRNLLLEDEPKTRVHLTVSSILTENGRSLNKTAKKIGVLPGLEVGDIFYFRMELSCAGIHRPIQAGIDYLNAKDTEYRSPVAISIISSGGYEAKDEGDELIYTGQGGKNAADGKPSEDQKLERGNLAMEGSMKHGTPVRVIRGVKNAASPSGKIYVYDGLYKVEKFWSEKGKHGFEEFKFQLQRLPGQKELGSALIKLSDELKYNPSSQVGLKVNDISGGQEQGLVRVVNTIDDEMCPAPFQYTTVLKRSSGPSPFGQVEMCFCKGLCKPSKACSCIAKNGNASPYVNGLLVKEQSAILECGISCKCSMDCANKATQMSSKLRFEVFKTEDRGWGLRCQDVISAGAYVCEYTGQLVGDVDSLENKDYLLDLSILTFQKPRWGDVSWLLSNKELAKSGSDEFRPNFAIHSIRMGNVARFINHSCYPNLLVQCVFRDEKGGRWPHAMLFAMENIPPFSELTIDYGTVSSYSKEEVKGKVCKCRSLKCRGWFGY</sequence>
<dbReference type="EMBL" id="CM035424">
    <property type="protein sequence ID" value="KAH7351934.1"/>
    <property type="molecule type" value="Genomic_DNA"/>
</dbReference>
<comment type="caution">
    <text evidence="9">The sequence shown here is derived from an EMBL/GenBank/DDBJ whole genome shotgun (WGS) entry which is preliminary data.</text>
</comment>
<dbReference type="PROSITE" id="PS50867">
    <property type="entry name" value="PRE_SET"/>
    <property type="match status" value="1"/>
</dbReference>
<dbReference type="PROSITE" id="PS51575">
    <property type="entry name" value="SAM_MT43_SUVAR39_2"/>
    <property type="match status" value="1"/>
</dbReference>
<dbReference type="Pfam" id="PF00856">
    <property type="entry name" value="SET"/>
    <property type="match status" value="1"/>
</dbReference>
<dbReference type="InterPro" id="IPR051357">
    <property type="entry name" value="H3K9_HMTase_SUVAR3-9"/>
</dbReference>
<dbReference type="InterPro" id="IPR001214">
    <property type="entry name" value="SET_dom"/>
</dbReference>
<evidence type="ECO:0000256" key="2">
    <source>
        <dbReference type="ARBA" id="ARBA00022454"/>
    </source>
</evidence>
<dbReference type="GO" id="GO:0005634">
    <property type="term" value="C:nucleus"/>
    <property type="evidence" value="ECO:0007669"/>
    <property type="project" value="UniProtKB-SubCell"/>
</dbReference>
<evidence type="ECO:0000259" key="8">
    <source>
        <dbReference type="PROSITE" id="PS51015"/>
    </source>
</evidence>
<dbReference type="Pfam" id="PF05033">
    <property type="entry name" value="Pre-SET"/>
    <property type="match status" value="1"/>
</dbReference>
<keyword evidence="4 5" id="KW-0539">Nucleus</keyword>
<dbReference type="PROSITE" id="PS50280">
    <property type="entry name" value="SET"/>
    <property type="match status" value="1"/>
</dbReference>
<dbReference type="OMA" id="YTFCASC"/>
<dbReference type="SMART" id="SM00466">
    <property type="entry name" value="SRA"/>
    <property type="match status" value="1"/>
</dbReference>
<dbReference type="InterPro" id="IPR036987">
    <property type="entry name" value="SRA-YDG_sf"/>
</dbReference>
<dbReference type="SMART" id="SM00317">
    <property type="entry name" value="SET"/>
    <property type="match status" value="1"/>
</dbReference>
<feature type="domain" description="Pre-SET" evidence="7">
    <location>
        <begin position="442"/>
        <end position="501"/>
    </location>
</feature>
<dbReference type="GO" id="GO:0003690">
    <property type="term" value="F:double-stranded DNA binding"/>
    <property type="evidence" value="ECO:0007669"/>
    <property type="project" value="TreeGrafter"/>
</dbReference>
<dbReference type="InterPro" id="IPR015947">
    <property type="entry name" value="PUA-like_sf"/>
</dbReference>
<name>A0A8T2SM26_CERRI</name>
<evidence type="ECO:0000259" key="6">
    <source>
        <dbReference type="PROSITE" id="PS50280"/>
    </source>
</evidence>
<dbReference type="GO" id="GO:0042054">
    <property type="term" value="F:histone methyltransferase activity"/>
    <property type="evidence" value="ECO:0007669"/>
    <property type="project" value="InterPro"/>
</dbReference>
<dbReference type="EMBL" id="CM035424">
    <property type="protein sequence ID" value="KAH7351933.1"/>
    <property type="molecule type" value="Genomic_DNA"/>
</dbReference>
<dbReference type="SUPFAM" id="SSF82199">
    <property type="entry name" value="SET domain"/>
    <property type="match status" value="1"/>
</dbReference>
<proteinExistence type="predicted"/>
<evidence type="ECO:0000256" key="1">
    <source>
        <dbReference type="ARBA" id="ARBA00004286"/>
    </source>
</evidence>
<dbReference type="InterPro" id="IPR003105">
    <property type="entry name" value="SRA_YDG"/>
</dbReference>
<dbReference type="Gene3D" id="2.30.280.10">
    <property type="entry name" value="SRA-YDG"/>
    <property type="match status" value="1"/>
</dbReference>
<keyword evidence="2" id="KW-0158">Chromosome</keyword>
<evidence type="ECO:0000256" key="3">
    <source>
        <dbReference type="ARBA" id="ARBA00022853"/>
    </source>
</evidence>
<evidence type="ECO:0000256" key="4">
    <source>
        <dbReference type="ARBA" id="ARBA00023242"/>
    </source>
</evidence>